<dbReference type="InterPro" id="IPR014729">
    <property type="entry name" value="Rossmann-like_a/b/a_fold"/>
</dbReference>
<evidence type="ECO:0000256" key="11">
    <source>
        <dbReference type="ARBA" id="ARBA00023146"/>
    </source>
</evidence>
<dbReference type="PRINTS" id="PR01041">
    <property type="entry name" value="TRNASYNTHMET"/>
</dbReference>
<protein>
    <recommendedName>
        <fullName evidence="5">Methionine--tRNA ligase</fullName>
        <ecNumber evidence="4">6.1.1.10</ecNumber>
    </recommendedName>
    <alternativeName>
        <fullName evidence="12">Methionyl-tRNA synthetase</fullName>
    </alternativeName>
</protein>
<dbReference type="InterPro" id="IPR023458">
    <property type="entry name" value="Met-tRNA_ligase_1"/>
</dbReference>
<dbReference type="PANTHER" id="PTHR45765">
    <property type="entry name" value="METHIONINE--TRNA LIGASE"/>
    <property type="match status" value="1"/>
</dbReference>
<evidence type="ECO:0000256" key="5">
    <source>
        <dbReference type="ARBA" id="ARBA00018753"/>
    </source>
</evidence>
<dbReference type="NCBIfam" id="TIGR00398">
    <property type="entry name" value="metG"/>
    <property type="match status" value="1"/>
</dbReference>
<dbReference type="FunFam" id="2.20.28.20:FF:000001">
    <property type="entry name" value="Methionine--tRNA ligase"/>
    <property type="match status" value="1"/>
</dbReference>
<evidence type="ECO:0000259" key="15">
    <source>
        <dbReference type="Pfam" id="PF09334"/>
    </source>
</evidence>
<dbReference type="PROSITE" id="PS00178">
    <property type="entry name" value="AA_TRNA_LIGASE_I"/>
    <property type="match status" value="1"/>
</dbReference>
<dbReference type="PANTHER" id="PTHR45765:SF1">
    <property type="entry name" value="METHIONINE--TRNA LIGASE, CYTOPLASMIC"/>
    <property type="match status" value="1"/>
</dbReference>
<dbReference type="Proteomes" id="UP000265540">
    <property type="component" value="Unassembled WGS sequence"/>
</dbReference>
<dbReference type="InterPro" id="IPR033911">
    <property type="entry name" value="MetRS_core"/>
</dbReference>
<dbReference type="GO" id="GO:0006431">
    <property type="term" value="P:methionyl-tRNA aminoacylation"/>
    <property type="evidence" value="ECO:0007669"/>
    <property type="project" value="InterPro"/>
</dbReference>
<dbReference type="SUPFAM" id="SSF57770">
    <property type="entry name" value="Methionyl-tRNA synthetase (MetRS), Zn-domain"/>
    <property type="match status" value="1"/>
</dbReference>
<proteinExistence type="inferred from homology"/>
<evidence type="ECO:0000256" key="12">
    <source>
        <dbReference type="ARBA" id="ARBA00030904"/>
    </source>
</evidence>
<keyword evidence="6" id="KW-0963">Cytoplasm</keyword>
<sequence length="557" mass="64465">MHKKVLIGVAWPYVNGELHIGHLAGYLLPADICARYHRSIGNQVLMVSGSDCFGTPITLEADKRKITPDEVVKDYHQKDTHLFREILDLSYDLYTLTNHPNHIKVTQDFFIKMLEGGYLFIDKTKQYYSPTQNRFLPDRYVVGECPFCGTEDTRSDQCDSCGKLISHGELLHPRSNLTGEDVEFKDTEHYFVDWPKLQPRIEKYVETAGRNWKDWVNNETLGWLKEGLKPRAITRDLDWGVPIPVDRIPQDLLIENANSKRIYVWFDAVIGYFSASLLWATINEGKWEDFWFGENLKHYYFMGKDNLVFHTLFWPGQLMVYNSELHLPDVVSINMFLNLDGKQFSKSRGVVLKIEDIVEKYGNDLVRFYLTLIMPETRDSSFVWSDLYEKVNGVLVANLGNFIHRTLSLYKGQKLAKTNEINEVTTSAIRNAFRKSRDFLESCQYRNYLDSVLELTAYGNLLVDKHKVWELKKTNTEEFEEVMTQLLGVVVAIGYLINPLLPEGSSRLSNYTGLRGFDKWPEDGKEIETINPLIKEIIVSDGLKPLFTKLDKTQDTF</sequence>
<dbReference type="InterPro" id="IPR009080">
    <property type="entry name" value="tRNAsynth_Ia_anticodon-bd"/>
</dbReference>
<evidence type="ECO:0000256" key="3">
    <source>
        <dbReference type="ARBA" id="ARBA00008258"/>
    </source>
</evidence>
<dbReference type="EC" id="6.1.1.10" evidence="4"/>
<evidence type="ECO:0000313" key="17">
    <source>
        <dbReference type="Proteomes" id="UP000265540"/>
    </source>
</evidence>
<evidence type="ECO:0000256" key="8">
    <source>
        <dbReference type="ARBA" id="ARBA00022741"/>
    </source>
</evidence>
<comment type="caution">
    <text evidence="16">The sequence shown here is derived from an EMBL/GenBank/DDBJ whole genome shotgun (WGS) entry which is preliminary data.</text>
</comment>
<dbReference type="Gene3D" id="1.10.730.10">
    <property type="entry name" value="Isoleucyl-tRNA Synthetase, Domain 1"/>
    <property type="match status" value="1"/>
</dbReference>
<organism evidence="16 17">
    <name type="scientific">candidate division WWE3 bacterium</name>
    <dbReference type="NCBI Taxonomy" id="2053526"/>
    <lineage>
        <taxon>Bacteria</taxon>
        <taxon>Katanobacteria</taxon>
    </lineage>
</organism>
<evidence type="ECO:0000256" key="2">
    <source>
        <dbReference type="ARBA" id="ARBA00004496"/>
    </source>
</evidence>
<evidence type="ECO:0000313" key="16">
    <source>
        <dbReference type="EMBL" id="RJR27863.1"/>
    </source>
</evidence>
<gene>
    <name evidence="16" type="primary">metG</name>
    <name evidence="16" type="ORF">C4561_01075</name>
</gene>
<comment type="subcellular location">
    <subcellularLocation>
        <location evidence="2">Cytoplasm</location>
    </subcellularLocation>
</comment>
<evidence type="ECO:0000256" key="6">
    <source>
        <dbReference type="ARBA" id="ARBA00022490"/>
    </source>
</evidence>
<dbReference type="Gene3D" id="2.20.28.20">
    <property type="entry name" value="Methionyl-tRNA synthetase, Zn-domain"/>
    <property type="match status" value="1"/>
</dbReference>
<dbReference type="InterPro" id="IPR029038">
    <property type="entry name" value="MetRS_Zn"/>
</dbReference>
<dbReference type="SUPFAM" id="SSF47323">
    <property type="entry name" value="Anticodon-binding domain of a subclass of class I aminoacyl-tRNA synthetases"/>
    <property type="match status" value="1"/>
</dbReference>
<keyword evidence="7 14" id="KW-0436">Ligase</keyword>
<dbReference type="GO" id="GO:0005524">
    <property type="term" value="F:ATP binding"/>
    <property type="evidence" value="ECO:0007669"/>
    <property type="project" value="UniProtKB-KW"/>
</dbReference>
<dbReference type="InterPro" id="IPR001412">
    <property type="entry name" value="aa-tRNA-synth_I_CS"/>
</dbReference>
<dbReference type="InterPro" id="IPR014758">
    <property type="entry name" value="Met-tRNA_synth"/>
</dbReference>
<evidence type="ECO:0000256" key="1">
    <source>
        <dbReference type="ARBA" id="ARBA00003314"/>
    </source>
</evidence>
<feature type="domain" description="Methionyl/Leucyl tRNA synthetase" evidence="15">
    <location>
        <begin position="5"/>
        <end position="407"/>
    </location>
</feature>
<evidence type="ECO:0000256" key="7">
    <source>
        <dbReference type="ARBA" id="ARBA00022598"/>
    </source>
</evidence>
<keyword evidence="8 14" id="KW-0547">Nucleotide-binding</keyword>
<evidence type="ECO:0000256" key="13">
    <source>
        <dbReference type="ARBA" id="ARBA00047364"/>
    </source>
</evidence>
<dbReference type="GO" id="GO:0004825">
    <property type="term" value="F:methionine-tRNA ligase activity"/>
    <property type="evidence" value="ECO:0007669"/>
    <property type="project" value="UniProtKB-EC"/>
</dbReference>
<comment type="function">
    <text evidence="1">Is required not only for elongation of protein synthesis but also for the initiation of all mRNA translation through initiator tRNA(fMet) aminoacylation.</text>
</comment>
<reference evidence="16 17" key="1">
    <citation type="journal article" date="2017" name="ISME J.">
        <title>Energy and carbon metabolisms in a deep terrestrial subsurface fluid microbial community.</title>
        <authorList>
            <person name="Momper L."/>
            <person name="Jungbluth S.P."/>
            <person name="Lee M.D."/>
            <person name="Amend J.P."/>
        </authorList>
    </citation>
    <scope>NUCLEOTIDE SEQUENCE [LARGE SCALE GENOMIC DNA]</scope>
    <source>
        <strain evidence="16">SURF_46</strain>
    </source>
</reference>
<dbReference type="InterPro" id="IPR015413">
    <property type="entry name" value="Methionyl/Leucyl_tRNA_Synth"/>
</dbReference>
<comment type="catalytic activity">
    <reaction evidence="13">
        <text>tRNA(Met) + L-methionine + ATP = L-methionyl-tRNA(Met) + AMP + diphosphate</text>
        <dbReference type="Rhea" id="RHEA:13481"/>
        <dbReference type="Rhea" id="RHEA-COMP:9667"/>
        <dbReference type="Rhea" id="RHEA-COMP:9698"/>
        <dbReference type="ChEBI" id="CHEBI:30616"/>
        <dbReference type="ChEBI" id="CHEBI:33019"/>
        <dbReference type="ChEBI" id="CHEBI:57844"/>
        <dbReference type="ChEBI" id="CHEBI:78442"/>
        <dbReference type="ChEBI" id="CHEBI:78530"/>
        <dbReference type="ChEBI" id="CHEBI:456215"/>
        <dbReference type="EC" id="6.1.1.10"/>
    </reaction>
</comment>
<comment type="similarity">
    <text evidence="3">Belongs to the class-I aminoacyl-tRNA synthetase family. MetG type 1 subfamily.</text>
</comment>
<keyword evidence="11 14" id="KW-0030">Aminoacyl-tRNA synthetase</keyword>
<dbReference type="AlphaFoldDB" id="A0A3A4ZFF4"/>
<dbReference type="EMBL" id="QZJF01000006">
    <property type="protein sequence ID" value="RJR27863.1"/>
    <property type="molecule type" value="Genomic_DNA"/>
</dbReference>
<accession>A0A3A4ZFF4</accession>
<keyword evidence="10 14" id="KW-0648">Protein biosynthesis</keyword>
<dbReference type="Gene3D" id="3.40.50.620">
    <property type="entry name" value="HUPs"/>
    <property type="match status" value="1"/>
</dbReference>
<dbReference type="GO" id="GO:0005829">
    <property type="term" value="C:cytosol"/>
    <property type="evidence" value="ECO:0007669"/>
    <property type="project" value="TreeGrafter"/>
</dbReference>
<keyword evidence="9 14" id="KW-0067">ATP-binding</keyword>
<evidence type="ECO:0000256" key="9">
    <source>
        <dbReference type="ARBA" id="ARBA00022840"/>
    </source>
</evidence>
<evidence type="ECO:0000256" key="4">
    <source>
        <dbReference type="ARBA" id="ARBA00012838"/>
    </source>
</evidence>
<evidence type="ECO:0000256" key="14">
    <source>
        <dbReference type="RuleBase" id="RU363039"/>
    </source>
</evidence>
<name>A0A3A4ZFF4_UNCKA</name>
<dbReference type="Pfam" id="PF09334">
    <property type="entry name" value="tRNA-synt_1g"/>
    <property type="match status" value="1"/>
</dbReference>
<evidence type="ECO:0000256" key="10">
    <source>
        <dbReference type="ARBA" id="ARBA00022917"/>
    </source>
</evidence>
<dbReference type="SUPFAM" id="SSF52374">
    <property type="entry name" value="Nucleotidylyl transferase"/>
    <property type="match status" value="1"/>
</dbReference>